<protein>
    <recommendedName>
        <fullName evidence="3">PpiC domain-containing protein</fullName>
    </recommendedName>
</protein>
<dbReference type="AlphaFoldDB" id="A0A1G2BP88"/>
<comment type="caution">
    <text evidence="1">The sequence shown here is derived from an EMBL/GenBank/DDBJ whole genome shotgun (WGS) entry which is preliminary data.</text>
</comment>
<proteinExistence type="predicted"/>
<sequence>MKIRRLASITGIVGGILCVLAIVTIYRAPRWSDGAIMLGKTLNIPVARVADHRIGFREFFREYDAVKRIIGSDASPSSIADGVLARLQDEYITSRLASTYRVRISGDELDLYHREMIASATTSDPFLRSAYVRDHIVRTLLLKDRLVDIFLGQPNPAFDKASQLRMQLIADTSSEPFDGTGATTAVSGSETLIAATDLGPEHLQIFRALTDGEVTPIVIEHDGYYLYKIVKHFIDPQEVWQTYEYYVQANPFAAVYDQYASNHPILLYVKKSALAS</sequence>
<name>A0A1G2BP88_9BACT</name>
<dbReference type="Proteomes" id="UP000177817">
    <property type="component" value="Unassembled WGS sequence"/>
</dbReference>
<evidence type="ECO:0008006" key="3">
    <source>
        <dbReference type="Google" id="ProtNLM"/>
    </source>
</evidence>
<evidence type="ECO:0000313" key="1">
    <source>
        <dbReference type="EMBL" id="OGY90057.1"/>
    </source>
</evidence>
<gene>
    <name evidence="1" type="ORF">A2677_02625</name>
</gene>
<dbReference type="EMBL" id="MHKK01000018">
    <property type="protein sequence ID" value="OGY90057.1"/>
    <property type="molecule type" value="Genomic_DNA"/>
</dbReference>
<accession>A0A1G2BP88</accession>
<evidence type="ECO:0000313" key="2">
    <source>
        <dbReference type="Proteomes" id="UP000177817"/>
    </source>
</evidence>
<reference evidence="1 2" key="1">
    <citation type="journal article" date="2016" name="Nat. Commun.">
        <title>Thousands of microbial genomes shed light on interconnected biogeochemical processes in an aquifer system.</title>
        <authorList>
            <person name="Anantharaman K."/>
            <person name="Brown C.T."/>
            <person name="Hug L.A."/>
            <person name="Sharon I."/>
            <person name="Castelle C.J."/>
            <person name="Probst A.J."/>
            <person name="Thomas B.C."/>
            <person name="Singh A."/>
            <person name="Wilkins M.J."/>
            <person name="Karaoz U."/>
            <person name="Brodie E.L."/>
            <person name="Williams K.H."/>
            <person name="Hubbard S.S."/>
            <person name="Banfield J.F."/>
        </authorList>
    </citation>
    <scope>NUCLEOTIDE SEQUENCE [LARGE SCALE GENOMIC DNA]</scope>
</reference>
<organism evidence="1 2">
    <name type="scientific">Candidatus Komeilibacteria bacterium RIFCSPHIGHO2_01_FULL_52_14</name>
    <dbReference type="NCBI Taxonomy" id="1798549"/>
    <lineage>
        <taxon>Bacteria</taxon>
        <taxon>Candidatus Komeiliibacteriota</taxon>
    </lineage>
</organism>